<evidence type="ECO:0000313" key="2">
    <source>
        <dbReference type="Proteomes" id="UP000199032"/>
    </source>
</evidence>
<organism evidence="1 2">
    <name type="scientific">Candidatus Nitrospira nitrosa</name>
    <dbReference type="NCBI Taxonomy" id="1742972"/>
    <lineage>
        <taxon>Bacteria</taxon>
        <taxon>Pseudomonadati</taxon>
        <taxon>Nitrospirota</taxon>
        <taxon>Nitrospiria</taxon>
        <taxon>Nitrospirales</taxon>
        <taxon>Nitrospiraceae</taxon>
        <taxon>Nitrospira</taxon>
    </lineage>
</organism>
<gene>
    <name evidence="1" type="ORF">COMA1_20407</name>
</gene>
<protein>
    <submittedName>
        <fullName evidence="1">Uncharacterized protein</fullName>
    </submittedName>
</protein>
<keyword evidence="2" id="KW-1185">Reference proteome</keyword>
<reference evidence="1 2" key="1">
    <citation type="submission" date="2015-10" db="EMBL/GenBank/DDBJ databases">
        <authorList>
            <person name="Gilbert D.G."/>
        </authorList>
    </citation>
    <scope>NUCLEOTIDE SEQUENCE [LARGE SCALE GENOMIC DNA]</scope>
    <source>
        <strain evidence="1">COMA1</strain>
    </source>
</reference>
<dbReference type="AlphaFoldDB" id="A0A0S4LEQ8"/>
<proteinExistence type="predicted"/>
<sequence length="205" mass="23996">MDVVSHQRSVEKHLLPLHWLGRLNCWLLVLLCLLLQGCPTPYELRHVNQWDSREQIWRSEESQVKIRAAQSRVFDTADRRKMLARIVSTLQDLDFKVEVLDEELGLVSGKKYVENEQIDDLDVSYLLYQPDTLLVLNRHDRTWGPFTHRSNLVRLTVTARTRNASQLVVRASAQFYLRAVEDPAPYQQFFRTLEQAIFLEGHAVE</sequence>
<evidence type="ECO:0000313" key="1">
    <source>
        <dbReference type="EMBL" id="CUS35695.1"/>
    </source>
</evidence>
<name>A0A0S4LEQ8_9BACT</name>
<dbReference type="STRING" id="1742972.COMA1_20407"/>
<accession>A0A0S4LEQ8</accession>
<dbReference type="EMBL" id="CZQA01000008">
    <property type="protein sequence ID" value="CUS35695.1"/>
    <property type="molecule type" value="Genomic_DNA"/>
</dbReference>
<dbReference type="Proteomes" id="UP000199032">
    <property type="component" value="Unassembled WGS sequence"/>
</dbReference>